<protein>
    <submittedName>
        <fullName evidence="3">Uncharacterized protein</fullName>
    </submittedName>
</protein>
<reference evidence="3 4" key="2">
    <citation type="submission" date="2019-01" db="EMBL/GenBank/DDBJ databases">
        <title>The decoding of complex shrimp genome reveals the adaptation for benthos swimmer, frequently molting mechanism and breeding impact on genome.</title>
        <authorList>
            <person name="Sun Y."/>
            <person name="Gao Y."/>
            <person name="Yu Y."/>
        </authorList>
    </citation>
    <scope>NUCLEOTIDE SEQUENCE [LARGE SCALE GENOMIC DNA]</scope>
    <source>
        <tissue evidence="3">Muscle</tissue>
    </source>
</reference>
<organism evidence="3 4">
    <name type="scientific">Penaeus vannamei</name>
    <name type="common">Whiteleg shrimp</name>
    <name type="synonym">Litopenaeus vannamei</name>
    <dbReference type="NCBI Taxonomy" id="6689"/>
    <lineage>
        <taxon>Eukaryota</taxon>
        <taxon>Metazoa</taxon>
        <taxon>Ecdysozoa</taxon>
        <taxon>Arthropoda</taxon>
        <taxon>Crustacea</taxon>
        <taxon>Multicrustacea</taxon>
        <taxon>Malacostraca</taxon>
        <taxon>Eumalacostraca</taxon>
        <taxon>Eucarida</taxon>
        <taxon>Decapoda</taxon>
        <taxon>Dendrobranchiata</taxon>
        <taxon>Penaeoidea</taxon>
        <taxon>Penaeidae</taxon>
        <taxon>Penaeus</taxon>
    </lineage>
</organism>
<feature type="chain" id="PRO_5019204134" evidence="2">
    <location>
        <begin position="25"/>
        <end position="612"/>
    </location>
</feature>
<accession>A0A423TFT3</accession>
<feature type="signal peptide" evidence="2">
    <location>
        <begin position="1"/>
        <end position="24"/>
    </location>
</feature>
<dbReference type="Proteomes" id="UP000283509">
    <property type="component" value="Unassembled WGS sequence"/>
</dbReference>
<dbReference type="EMBL" id="QCYY01001798">
    <property type="protein sequence ID" value="ROT75227.1"/>
    <property type="molecule type" value="Genomic_DNA"/>
</dbReference>
<proteinExistence type="predicted"/>
<keyword evidence="4" id="KW-1185">Reference proteome</keyword>
<comment type="caution">
    <text evidence="3">The sequence shown here is derived from an EMBL/GenBank/DDBJ whole genome shotgun (WGS) entry which is preliminary data.</text>
</comment>
<evidence type="ECO:0000313" key="4">
    <source>
        <dbReference type="Proteomes" id="UP000283509"/>
    </source>
</evidence>
<sequence length="612" mass="65946">MLPPALFPLLVPCASLSFIPLAVSSVPSSLSLPLFPLPFSWKPPHFPSLISLSLFHRPSFFVLFPLIFPLVPLPLTFNCLPLCVPLSSPLSSLPEPSLSPLSFPFLPSPLSSPSSFSLSSPLSFISSSLSTLPSPLSAFPLPFLPSSPLPSLPIPLQSPFSILPSSLSPLPFPVFPSPYSPLSASLSPLSLLPSSVFTSPSSPPSSLFPVFLFSLLPTSAFLVSLTALHCAPLQSSLSPFFPDYHSCLRSAPSLPSSPLQSFLSLPYSLPSFQSSLLSLHLPLPHFSVFSPLLHPFLPSFRIAFSPSPSSNLNSLIINQIYSSYILISYFLTPTPLLPPLSASRPISSHPVAVSDQQHKKIDAFLSFRPISRSLSHLARAPDNQPKGHSLSPLLPPLSFPSPDAPTPALSYLSLPPTPMLSSYSSCSSNFSFSLFFSLRFPLHPFSSSPSNPLFHYSPSLSFFPSLSPSMPSCLSPISFLHIFSLLPAPFPTLHSFLPSPSLLPPSYSHIPHISLLTPSLFLPFLLPSLASYPFPFTLSNLLLPFLQSFPKLAISLPLPGSSPPPLHFSRRTSPSFPSPASRTQLPHKPCETAGEALSQLTRRPLTPSGANR</sequence>
<gene>
    <name evidence="3" type="ORF">C7M84_006228</name>
</gene>
<evidence type="ECO:0000256" key="1">
    <source>
        <dbReference type="SAM" id="MobiDB-lite"/>
    </source>
</evidence>
<evidence type="ECO:0000313" key="3">
    <source>
        <dbReference type="EMBL" id="ROT75227.1"/>
    </source>
</evidence>
<name>A0A423TFT3_PENVA</name>
<evidence type="ECO:0000256" key="2">
    <source>
        <dbReference type="SAM" id="SignalP"/>
    </source>
</evidence>
<feature type="region of interest" description="Disordered" evidence="1">
    <location>
        <begin position="567"/>
        <end position="612"/>
    </location>
</feature>
<feature type="compositionally biased region" description="Low complexity" evidence="1">
    <location>
        <begin position="571"/>
        <end position="583"/>
    </location>
</feature>
<keyword evidence="2" id="KW-0732">Signal</keyword>
<dbReference type="AlphaFoldDB" id="A0A423TFT3"/>
<reference evidence="3 4" key="1">
    <citation type="submission" date="2018-04" db="EMBL/GenBank/DDBJ databases">
        <authorList>
            <person name="Zhang X."/>
            <person name="Yuan J."/>
            <person name="Li F."/>
            <person name="Xiang J."/>
        </authorList>
    </citation>
    <scope>NUCLEOTIDE SEQUENCE [LARGE SCALE GENOMIC DNA]</scope>
    <source>
        <tissue evidence="3">Muscle</tissue>
    </source>
</reference>